<protein>
    <submittedName>
        <fullName evidence="2">Nuclear transport factor 2 family protein</fullName>
    </submittedName>
</protein>
<evidence type="ECO:0000313" key="2">
    <source>
        <dbReference type="EMBL" id="QKW49072.1"/>
    </source>
</evidence>
<dbReference type="RefSeq" id="WP_176160804.1">
    <property type="nucleotide sequence ID" value="NZ_CP054929.1"/>
</dbReference>
<keyword evidence="3" id="KW-1185">Reference proteome</keyword>
<dbReference type="SUPFAM" id="SSF54427">
    <property type="entry name" value="NTF2-like"/>
    <property type="match status" value="1"/>
</dbReference>
<reference evidence="2 3" key="1">
    <citation type="submission" date="2020-06" db="EMBL/GenBank/DDBJ databases">
        <title>Genome mining for natural products.</title>
        <authorList>
            <person name="Zhang B."/>
            <person name="Shi J."/>
            <person name="Ge H."/>
        </authorList>
    </citation>
    <scope>NUCLEOTIDE SEQUENCE [LARGE SCALE GENOMIC DNA]</scope>
    <source>
        <strain evidence="2 3">NA00687</strain>
    </source>
</reference>
<dbReference type="InterPro" id="IPR037401">
    <property type="entry name" value="SnoaL-like"/>
</dbReference>
<organism evidence="2 3">
    <name type="scientific">Streptomyces buecherae</name>
    <dbReference type="NCBI Taxonomy" id="2763006"/>
    <lineage>
        <taxon>Bacteria</taxon>
        <taxon>Bacillati</taxon>
        <taxon>Actinomycetota</taxon>
        <taxon>Actinomycetes</taxon>
        <taxon>Kitasatosporales</taxon>
        <taxon>Streptomycetaceae</taxon>
        <taxon>Streptomyces</taxon>
    </lineage>
</organism>
<feature type="domain" description="SnoaL-like" evidence="1">
    <location>
        <begin position="23"/>
        <end position="124"/>
    </location>
</feature>
<proteinExistence type="predicted"/>
<name>A0A7H8N3Q0_9ACTN</name>
<sequence>MSQATTPTTPATEGQGLDYEAAVNRYFAAWNATDPAERERAVAAAWTQDGSYTDPLCDVSGHAQLAAVITGAREQYAGYTFRGTGLVDGHHHIVRFSWELVSEADGSSPAAGSDVMTLDEDGRARAVLGFLDRAPAA</sequence>
<dbReference type="InterPro" id="IPR032710">
    <property type="entry name" value="NTF2-like_dom_sf"/>
</dbReference>
<dbReference type="Pfam" id="PF12680">
    <property type="entry name" value="SnoaL_2"/>
    <property type="match status" value="1"/>
</dbReference>
<accession>A0A7H8N3Q0</accession>
<dbReference type="EMBL" id="CP054929">
    <property type="protein sequence ID" value="QKW49072.1"/>
    <property type="molecule type" value="Genomic_DNA"/>
</dbReference>
<gene>
    <name evidence="2" type="ORF">HUT08_05405</name>
</gene>
<evidence type="ECO:0000259" key="1">
    <source>
        <dbReference type="Pfam" id="PF12680"/>
    </source>
</evidence>
<evidence type="ECO:0000313" key="3">
    <source>
        <dbReference type="Proteomes" id="UP000509303"/>
    </source>
</evidence>
<dbReference type="AlphaFoldDB" id="A0A7H8N3Q0"/>
<dbReference type="Gene3D" id="3.10.450.50">
    <property type="match status" value="1"/>
</dbReference>
<dbReference type="Proteomes" id="UP000509303">
    <property type="component" value="Chromosome"/>
</dbReference>